<evidence type="ECO:0008006" key="2">
    <source>
        <dbReference type="Google" id="ProtNLM"/>
    </source>
</evidence>
<protein>
    <recommendedName>
        <fullName evidence="2">Polysaccharide deacetylase</fullName>
    </recommendedName>
</protein>
<name>A0A976UBW0_9CAUD</name>
<accession>A0A976UBW0</accession>
<sequence>MWTYESYLEFVKEGLEGGVSFFFRHDVDISLQKAVEMADFEAKNGIRSTYYILLSSPYYNALEAENLQRIRTIRELGMNVGLHYDNSIKNQDANKCCSEIIIQLGLLQHHIGELEDPSVTFHKPLRGVDVNQETVELLNQSGIYSPNFDMRFKYISDSGHNWRENPYDVIKSHDMVHVNTHPEWYNEKELDMEDCIFSLGLEFEYDKEVMRLVRSIREYRDRVL</sequence>
<dbReference type="EMBL" id="ON649703">
    <property type="protein sequence ID" value="UVF62647.1"/>
    <property type="molecule type" value="Genomic_DNA"/>
</dbReference>
<reference evidence="1" key="1">
    <citation type="submission" date="2022-05" db="EMBL/GenBank/DDBJ databases">
        <title>Diverse viruses of marine archaea discovered using metagenomics.</title>
        <authorList>
            <person name="Zhou Y."/>
        </authorList>
    </citation>
    <scope>NUCLEOTIDE SEQUENCE</scope>
    <source>
        <strain evidence="1">YSH_354833</strain>
    </source>
</reference>
<evidence type="ECO:0000313" key="1">
    <source>
        <dbReference type="EMBL" id="UVF62647.1"/>
    </source>
</evidence>
<proteinExistence type="predicted"/>
<organism evidence="1">
    <name type="scientific">Yangshan Harbor Nitrososphaeria virus</name>
    <dbReference type="NCBI Taxonomy" id="2969597"/>
    <lineage>
        <taxon>Viruses</taxon>
        <taxon>Duplodnaviria</taxon>
        <taxon>Heunggongvirae</taxon>
        <taxon>Uroviricota</taxon>
        <taxon>Caudoviricetes</taxon>
    </lineage>
</organism>